<dbReference type="Pfam" id="PF09296">
    <property type="entry name" value="NUDIX-like"/>
    <property type="match status" value="1"/>
</dbReference>
<dbReference type="GO" id="GO:0006742">
    <property type="term" value="P:NADP+ catabolic process"/>
    <property type="evidence" value="ECO:0007669"/>
    <property type="project" value="TreeGrafter"/>
</dbReference>
<evidence type="ECO:0000256" key="2">
    <source>
        <dbReference type="ARBA" id="ARBA00001947"/>
    </source>
</evidence>
<dbReference type="EC" id="3.6.1.22" evidence="4"/>
<evidence type="ECO:0000256" key="6">
    <source>
        <dbReference type="ARBA" id="ARBA00022801"/>
    </source>
</evidence>
<evidence type="ECO:0000256" key="10">
    <source>
        <dbReference type="RuleBase" id="RU003476"/>
    </source>
</evidence>
<dbReference type="PROSITE" id="PS51462">
    <property type="entry name" value="NUDIX"/>
    <property type="match status" value="1"/>
</dbReference>
<organism evidence="12 13">
    <name type="scientific">Syntrophus gentianae</name>
    <dbReference type="NCBI Taxonomy" id="43775"/>
    <lineage>
        <taxon>Bacteria</taxon>
        <taxon>Pseudomonadati</taxon>
        <taxon>Thermodesulfobacteriota</taxon>
        <taxon>Syntrophia</taxon>
        <taxon>Syntrophales</taxon>
        <taxon>Syntrophaceae</taxon>
        <taxon>Syntrophus</taxon>
    </lineage>
</organism>
<proteinExistence type="inferred from homology"/>
<dbReference type="CDD" id="cd03429">
    <property type="entry name" value="NUDIX_NADH_pyrophosphatase_Nudt13"/>
    <property type="match status" value="1"/>
</dbReference>
<dbReference type="Proteomes" id="UP000198744">
    <property type="component" value="Unassembled WGS sequence"/>
</dbReference>
<evidence type="ECO:0000259" key="11">
    <source>
        <dbReference type="PROSITE" id="PS51462"/>
    </source>
</evidence>
<evidence type="ECO:0000313" key="12">
    <source>
        <dbReference type="EMBL" id="SEM71685.1"/>
    </source>
</evidence>
<dbReference type="Gene3D" id="3.90.79.20">
    <property type="match status" value="1"/>
</dbReference>
<evidence type="ECO:0000256" key="5">
    <source>
        <dbReference type="ARBA" id="ARBA00022723"/>
    </source>
</evidence>
<dbReference type="PANTHER" id="PTHR42904">
    <property type="entry name" value="NUDIX HYDROLASE, NUDC SUBFAMILY"/>
    <property type="match status" value="1"/>
</dbReference>
<evidence type="ECO:0000256" key="7">
    <source>
        <dbReference type="ARBA" id="ARBA00022842"/>
    </source>
</evidence>
<dbReference type="STRING" id="43775.SAMN04489760_13815"/>
<dbReference type="OrthoDB" id="9791656at2"/>
<keyword evidence="6 10" id="KW-0378">Hydrolase</keyword>
<keyword evidence="5" id="KW-0479">Metal-binding</keyword>
<dbReference type="Gene3D" id="3.90.79.10">
    <property type="entry name" value="Nucleoside Triphosphate Pyrophosphohydrolase"/>
    <property type="match status" value="1"/>
</dbReference>
<dbReference type="PANTHER" id="PTHR42904:SF6">
    <property type="entry name" value="NAD-CAPPED RNA HYDROLASE NUDT12"/>
    <property type="match status" value="1"/>
</dbReference>
<keyword evidence="8" id="KW-0520">NAD</keyword>
<dbReference type="InterPro" id="IPR015797">
    <property type="entry name" value="NUDIX_hydrolase-like_dom_sf"/>
</dbReference>
<dbReference type="PRINTS" id="PR00502">
    <property type="entry name" value="NUDIXFAMILY"/>
</dbReference>
<keyword evidence="13" id="KW-1185">Reference proteome</keyword>
<dbReference type="InterPro" id="IPR000086">
    <property type="entry name" value="NUDIX_hydrolase_dom"/>
</dbReference>
<dbReference type="SUPFAM" id="SSF55811">
    <property type="entry name" value="Nudix"/>
    <property type="match status" value="2"/>
</dbReference>
<protein>
    <recommendedName>
        <fullName evidence="4">NAD(+) diphosphatase</fullName>
        <ecNumber evidence="4">3.6.1.22</ecNumber>
    </recommendedName>
</protein>
<comment type="catalytic activity">
    <reaction evidence="9">
        <text>a 5'-end NAD(+)-phospho-ribonucleoside in mRNA + H2O = a 5'-end phospho-adenosine-phospho-ribonucleoside in mRNA + beta-nicotinamide D-ribonucleotide + 2 H(+)</text>
        <dbReference type="Rhea" id="RHEA:60876"/>
        <dbReference type="Rhea" id="RHEA-COMP:15698"/>
        <dbReference type="Rhea" id="RHEA-COMP:15719"/>
        <dbReference type="ChEBI" id="CHEBI:14649"/>
        <dbReference type="ChEBI" id="CHEBI:15377"/>
        <dbReference type="ChEBI" id="CHEBI:15378"/>
        <dbReference type="ChEBI" id="CHEBI:144029"/>
        <dbReference type="ChEBI" id="CHEBI:144051"/>
    </reaction>
    <physiologicalReaction direction="left-to-right" evidence="9">
        <dbReference type="Rhea" id="RHEA:60877"/>
    </physiologicalReaction>
</comment>
<dbReference type="InterPro" id="IPR020084">
    <property type="entry name" value="NUDIX_hydrolase_CS"/>
</dbReference>
<dbReference type="GO" id="GO:0019677">
    <property type="term" value="P:NAD+ catabolic process"/>
    <property type="evidence" value="ECO:0007669"/>
    <property type="project" value="TreeGrafter"/>
</dbReference>
<evidence type="ECO:0000256" key="9">
    <source>
        <dbReference type="ARBA" id="ARBA00023679"/>
    </source>
</evidence>
<dbReference type="GO" id="GO:0046872">
    <property type="term" value="F:metal ion binding"/>
    <property type="evidence" value="ECO:0007669"/>
    <property type="project" value="UniProtKB-KW"/>
</dbReference>
<accession>A0A1H8ALQ0</accession>
<evidence type="ECO:0000313" key="13">
    <source>
        <dbReference type="Proteomes" id="UP000198744"/>
    </source>
</evidence>
<gene>
    <name evidence="12" type="ORF">SAMN04489760_13815</name>
</gene>
<comment type="similarity">
    <text evidence="3">Belongs to the Nudix hydrolase family. NudC subfamily.</text>
</comment>
<name>A0A1H8ALQ0_9BACT</name>
<dbReference type="InterPro" id="IPR049734">
    <property type="entry name" value="NudC-like_C"/>
</dbReference>
<sequence>MIEQLIPSGAPPLEKTNPAWWFLFAAHNHKILVLEESASVSVPLIVDPPSIGLSTIREQHLGTLAGVDCYCAEVSEKNPLPPKSVFSGLREIHGLLPEPLFAIAMKALHLLDWDETARYCGCCGRETVPAREAHARECPVCGMMVFPRISPAVIVLVEKDGQVLLARGTRFKTEIFSVLAGFVEPGETLEDAVHREIEEEVGIKVRDVRYFGSQPWPFPDSLMIGFTAKYAGGELKIDRTEIVEAGWFHPEKLPNIPGTVSIARRLIDWFVESKRQEDTPPGP</sequence>
<keyword evidence="7" id="KW-0460">Magnesium</keyword>
<dbReference type="EMBL" id="FOBS01000038">
    <property type="protein sequence ID" value="SEM71685.1"/>
    <property type="molecule type" value="Genomic_DNA"/>
</dbReference>
<comment type="cofactor">
    <cofactor evidence="2">
        <name>Zn(2+)</name>
        <dbReference type="ChEBI" id="CHEBI:29105"/>
    </cofactor>
</comment>
<evidence type="ECO:0000256" key="3">
    <source>
        <dbReference type="ARBA" id="ARBA00009595"/>
    </source>
</evidence>
<comment type="cofactor">
    <cofactor evidence="1">
        <name>Mg(2+)</name>
        <dbReference type="ChEBI" id="CHEBI:18420"/>
    </cofactor>
</comment>
<dbReference type="GO" id="GO:0035529">
    <property type="term" value="F:NADH pyrophosphatase activity"/>
    <property type="evidence" value="ECO:0007669"/>
    <property type="project" value="TreeGrafter"/>
</dbReference>
<evidence type="ECO:0000256" key="4">
    <source>
        <dbReference type="ARBA" id="ARBA00012381"/>
    </source>
</evidence>
<evidence type="ECO:0000256" key="8">
    <source>
        <dbReference type="ARBA" id="ARBA00023027"/>
    </source>
</evidence>
<evidence type="ECO:0000256" key="1">
    <source>
        <dbReference type="ARBA" id="ARBA00001946"/>
    </source>
</evidence>
<dbReference type="GO" id="GO:0005829">
    <property type="term" value="C:cytosol"/>
    <property type="evidence" value="ECO:0007669"/>
    <property type="project" value="TreeGrafter"/>
</dbReference>
<dbReference type="InterPro" id="IPR020476">
    <property type="entry name" value="Nudix_hydrolase"/>
</dbReference>
<feature type="domain" description="Nudix hydrolase" evidence="11">
    <location>
        <begin position="147"/>
        <end position="272"/>
    </location>
</feature>
<dbReference type="InterPro" id="IPR050241">
    <property type="entry name" value="NAD-cap_RNA_hydrolase_NudC"/>
</dbReference>
<dbReference type="InterPro" id="IPR015375">
    <property type="entry name" value="NADH_PPase-like_N"/>
</dbReference>
<dbReference type="Pfam" id="PF00293">
    <property type="entry name" value="NUDIX"/>
    <property type="match status" value="1"/>
</dbReference>
<dbReference type="PROSITE" id="PS00893">
    <property type="entry name" value="NUDIX_BOX"/>
    <property type="match status" value="1"/>
</dbReference>
<dbReference type="AlphaFoldDB" id="A0A1H8ALQ0"/>
<reference evidence="12 13" key="1">
    <citation type="submission" date="2016-10" db="EMBL/GenBank/DDBJ databases">
        <authorList>
            <person name="de Groot N.N."/>
        </authorList>
    </citation>
    <scope>NUCLEOTIDE SEQUENCE [LARGE SCALE GENOMIC DNA]</scope>
    <source>
        <strain evidence="12 13">DSM 8423</strain>
    </source>
</reference>
<dbReference type="NCBIfam" id="NF001299">
    <property type="entry name" value="PRK00241.1"/>
    <property type="match status" value="1"/>
</dbReference>